<dbReference type="Proteomes" id="UP000187735">
    <property type="component" value="Chromosome"/>
</dbReference>
<evidence type="ECO:0000256" key="1">
    <source>
        <dbReference type="SAM" id="MobiDB-lite"/>
    </source>
</evidence>
<keyword evidence="4" id="KW-1185">Reference proteome</keyword>
<protein>
    <submittedName>
        <fullName evidence="3">Uncharacterized protein</fullName>
    </submittedName>
</protein>
<dbReference type="KEGG" id="fmr:Fuma_06158"/>
<dbReference type="AlphaFoldDB" id="A0A1P8WR25"/>
<dbReference type="OrthoDB" id="292066at2"/>
<evidence type="ECO:0000313" key="4">
    <source>
        <dbReference type="Proteomes" id="UP000187735"/>
    </source>
</evidence>
<proteinExistence type="predicted"/>
<evidence type="ECO:0000313" key="3">
    <source>
        <dbReference type="EMBL" id="APZ96489.1"/>
    </source>
</evidence>
<feature type="transmembrane region" description="Helical" evidence="2">
    <location>
        <begin position="80"/>
        <end position="101"/>
    </location>
</feature>
<accession>A0A1P8WR25</accession>
<name>A0A1P8WR25_9PLAN</name>
<keyword evidence="2" id="KW-0812">Transmembrane</keyword>
<feature type="transmembrane region" description="Helical" evidence="2">
    <location>
        <begin position="121"/>
        <end position="144"/>
    </location>
</feature>
<organism evidence="3 4">
    <name type="scientific">Fuerstiella marisgermanici</name>
    <dbReference type="NCBI Taxonomy" id="1891926"/>
    <lineage>
        <taxon>Bacteria</taxon>
        <taxon>Pseudomonadati</taxon>
        <taxon>Planctomycetota</taxon>
        <taxon>Planctomycetia</taxon>
        <taxon>Planctomycetales</taxon>
        <taxon>Planctomycetaceae</taxon>
        <taxon>Fuerstiella</taxon>
    </lineage>
</organism>
<reference evidence="3 4" key="1">
    <citation type="journal article" date="2016" name="Front. Microbiol.">
        <title>Fuerstia marisgermanicae gen. nov., sp. nov., an Unusual Member of the Phylum Planctomycetes from the German Wadden Sea.</title>
        <authorList>
            <person name="Kohn T."/>
            <person name="Heuer A."/>
            <person name="Jogler M."/>
            <person name="Vollmers J."/>
            <person name="Boedeker C."/>
            <person name="Bunk B."/>
            <person name="Rast P."/>
            <person name="Borchert D."/>
            <person name="Glockner I."/>
            <person name="Freese H.M."/>
            <person name="Klenk H.P."/>
            <person name="Overmann J."/>
            <person name="Kaster A.K."/>
            <person name="Rohde M."/>
            <person name="Wiegand S."/>
            <person name="Jogler C."/>
        </authorList>
    </citation>
    <scope>NUCLEOTIDE SEQUENCE [LARGE SCALE GENOMIC DNA]</scope>
    <source>
        <strain evidence="3 4">NH11</strain>
    </source>
</reference>
<dbReference type="RefSeq" id="WP_145944475.1">
    <property type="nucleotide sequence ID" value="NZ_CP017641.1"/>
</dbReference>
<sequence length="170" mass="18496">MNRILEFSVMPIIWGGIVLSALSMHDMRGFGQHSVCGPWGCGPPTNALLAIHIGWAAAIWPALFYLPWRLSFTRNTVKTIVLSLTVSGLIGLLTITAWQWIVWLPNASEWARSYIWHRCGFAILTAADWPFLQLLGGGILLGALQLPASHESPGHSAGVPVNGRESATTV</sequence>
<keyword evidence="2" id="KW-0472">Membrane</keyword>
<feature type="region of interest" description="Disordered" evidence="1">
    <location>
        <begin position="151"/>
        <end position="170"/>
    </location>
</feature>
<feature type="transmembrane region" description="Helical" evidence="2">
    <location>
        <begin position="47"/>
        <end position="68"/>
    </location>
</feature>
<gene>
    <name evidence="3" type="ORF">Fuma_06158</name>
</gene>
<evidence type="ECO:0000256" key="2">
    <source>
        <dbReference type="SAM" id="Phobius"/>
    </source>
</evidence>
<keyword evidence="2" id="KW-1133">Transmembrane helix</keyword>
<dbReference type="EMBL" id="CP017641">
    <property type="protein sequence ID" value="APZ96489.1"/>
    <property type="molecule type" value="Genomic_DNA"/>
</dbReference>
<dbReference type="STRING" id="1891926.Fuma_06158"/>
<feature type="transmembrane region" description="Helical" evidence="2">
    <location>
        <begin position="7"/>
        <end position="27"/>
    </location>
</feature>